<gene>
    <name evidence="10" type="ORF">CkaCkLH20_06332</name>
</gene>
<evidence type="ECO:0000256" key="6">
    <source>
        <dbReference type="RuleBase" id="RU003355"/>
    </source>
</evidence>
<evidence type="ECO:0000256" key="4">
    <source>
        <dbReference type="ARBA" id="ARBA00022825"/>
    </source>
</evidence>
<dbReference type="Pfam" id="PF00082">
    <property type="entry name" value="Peptidase_S8"/>
    <property type="match status" value="1"/>
</dbReference>
<dbReference type="PROSITE" id="PS00138">
    <property type="entry name" value="SUBTILASE_SER"/>
    <property type="match status" value="1"/>
</dbReference>
<organism evidence="10 11">
    <name type="scientific">Colletotrichum karsti</name>
    <dbReference type="NCBI Taxonomy" id="1095194"/>
    <lineage>
        <taxon>Eukaryota</taxon>
        <taxon>Fungi</taxon>
        <taxon>Dikarya</taxon>
        <taxon>Ascomycota</taxon>
        <taxon>Pezizomycotina</taxon>
        <taxon>Sordariomycetes</taxon>
        <taxon>Hypocreomycetidae</taxon>
        <taxon>Glomerellales</taxon>
        <taxon>Glomerellaceae</taxon>
        <taxon>Colletotrichum</taxon>
        <taxon>Colletotrichum boninense species complex</taxon>
    </lineage>
</organism>
<dbReference type="Pfam" id="PF24476">
    <property type="entry name" value="DUF7580"/>
    <property type="match status" value="1"/>
</dbReference>
<reference evidence="10" key="2">
    <citation type="submission" date="2020-11" db="EMBL/GenBank/DDBJ databases">
        <title>Whole genome sequencing of Colletotrichum sp.</title>
        <authorList>
            <person name="Li H."/>
        </authorList>
    </citation>
    <scope>NUCLEOTIDE SEQUENCE</scope>
    <source>
        <strain evidence="10">CkLH20</strain>
    </source>
</reference>
<feature type="active site" description="Charge relay system" evidence="5">
    <location>
        <position position="676"/>
    </location>
</feature>
<dbReference type="Gene3D" id="3.40.50.200">
    <property type="entry name" value="Peptidase S8/S53 domain"/>
    <property type="match status" value="1"/>
</dbReference>
<keyword evidence="11" id="KW-1185">Reference proteome</keyword>
<keyword evidence="2 5" id="KW-0645">Protease</keyword>
<keyword evidence="3 5" id="KW-0378">Hydrolase</keyword>
<dbReference type="PANTHER" id="PTHR43806">
    <property type="entry name" value="PEPTIDASE S8"/>
    <property type="match status" value="1"/>
</dbReference>
<dbReference type="RefSeq" id="XP_038745850.1">
    <property type="nucleotide sequence ID" value="XM_038889049.1"/>
</dbReference>
<dbReference type="InterPro" id="IPR000209">
    <property type="entry name" value="Peptidase_S8/S53_dom"/>
</dbReference>
<evidence type="ECO:0000259" key="8">
    <source>
        <dbReference type="Pfam" id="PF00082"/>
    </source>
</evidence>
<feature type="active site" description="Charge relay system" evidence="5">
    <location>
        <position position="638"/>
    </location>
</feature>
<dbReference type="InterPro" id="IPR023827">
    <property type="entry name" value="Peptidase_S8_Asp-AS"/>
</dbReference>
<protein>
    <submittedName>
        <fullName evidence="10">Pfs domain-containing protein</fullName>
    </submittedName>
</protein>
<evidence type="ECO:0000256" key="3">
    <source>
        <dbReference type="ARBA" id="ARBA00022801"/>
    </source>
</evidence>
<feature type="region of interest" description="Disordered" evidence="7">
    <location>
        <begin position="512"/>
        <end position="538"/>
    </location>
</feature>
<dbReference type="PRINTS" id="PR00723">
    <property type="entry name" value="SUBTILISIN"/>
</dbReference>
<dbReference type="PROSITE" id="PS51892">
    <property type="entry name" value="SUBTILASE"/>
    <property type="match status" value="1"/>
</dbReference>
<sequence>MAPNRTLVEETLTDDIRLASEAYATFQDITQILRSAERDNSLKVFYFNLRAYCFMIRSHLDRISQAVIRTDHEHIRQALGLLESTIVLDSSSAKFSTGARLRAFMGHWNSGSLDDKSVSLQLVRSNLDFGKTAGERDGFLLLLAAFEEELGARWPEQTTSWTAEEFVPPKNTKISEPSYAVWEAAQSMFNALVSCGHCPCEPAHEFGARLCLGTYRRPLKTECEMAVDSEHGFDMFLSMKHDWHEARVHMAKEQVVRFDDGPRQPQQRARRPKVQPLKVKSLCEPITKINDMKAYRLELKVMREKLFRLKPERKRIAIFHGKDKTNPSRDSKLSCPTLARHTMAQIHMELVRCIDDLNEDDFDPDDLDGLIQHHCPTLVTLAIMLMEVYFVTPFDVLARNLGVMLEEGDEQATDTRYINADLVFQACRGEIPEDTQFYHAVEKCLDPEIWEDENGDKLDSETLRSRIYEEVVRPLEIELSQAYSSISIEDLDRFAQSLDFASWDQSIQNFGQQTAPDTSVDEHTHEQTNTPSPGVMYPFRTPDLPDPRSHLYSPGPPDWPHQYGRHGFASPFNLSPYSPPMESAYQSFKFFDDETIPWSSADKAHTRYVTWKSGYREVYDKFIPSELATLPVRVAVLDTGIDLTHPDVEARIENIKGTYNWLAEKHKKKVHDRNGHGTFTACLILDYAPDAELYVAKIAEKDPSNPTTIAKAINHAVTEWKVDIISMSFGFPDRDIEGYVDLENALGRAYANNVVLLAAASNSGGKLGRSFPAREPTVIAVHATDTDGNRSKFSPTAADFDINLATVGEAVESAWPVVLCDDDTDYVRLKSGTSYATPIMAGITAFLMLYARVHLPEQAHYVKKQKAVKALLRRLAEKGPGYKSRDDYHFVNLSLYSDNLFGKGKDFIDETIKDILRST</sequence>
<dbReference type="PANTHER" id="PTHR43806:SF11">
    <property type="entry name" value="CEREVISIN-RELATED"/>
    <property type="match status" value="1"/>
</dbReference>
<dbReference type="InterPro" id="IPR015500">
    <property type="entry name" value="Peptidase_S8_subtilisin-rel"/>
</dbReference>
<dbReference type="PROSITE" id="PS00136">
    <property type="entry name" value="SUBTILASE_ASP"/>
    <property type="match status" value="1"/>
</dbReference>
<comment type="caution">
    <text evidence="10">The sequence shown here is derived from an EMBL/GenBank/DDBJ whole genome shotgun (WGS) entry which is preliminary data.</text>
</comment>
<evidence type="ECO:0000259" key="9">
    <source>
        <dbReference type="Pfam" id="PF24476"/>
    </source>
</evidence>
<dbReference type="AlphaFoldDB" id="A0A9P6LHK9"/>
<dbReference type="InterPro" id="IPR050131">
    <property type="entry name" value="Peptidase_S8_subtilisin-like"/>
</dbReference>
<reference evidence="10" key="1">
    <citation type="submission" date="2020-03" db="EMBL/GenBank/DDBJ databases">
        <authorList>
            <person name="He L."/>
        </authorList>
    </citation>
    <scope>NUCLEOTIDE SEQUENCE</scope>
    <source>
        <strain evidence="10">CkLH20</strain>
    </source>
</reference>
<dbReference type="InterPro" id="IPR023828">
    <property type="entry name" value="Peptidase_S8_Ser-AS"/>
</dbReference>
<keyword evidence="4 5" id="KW-0720">Serine protease</keyword>
<dbReference type="GO" id="GO:0004252">
    <property type="term" value="F:serine-type endopeptidase activity"/>
    <property type="evidence" value="ECO:0007669"/>
    <property type="project" value="UniProtKB-UniRule"/>
</dbReference>
<evidence type="ECO:0000256" key="1">
    <source>
        <dbReference type="ARBA" id="ARBA00011073"/>
    </source>
</evidence>
<dbReference type="InterPro" id="IPR056002">
    <property type="entry name" value="DUF7580"/>
</dbReference>
<evidence type="ECO:0000313" key="10">
    <source>
        <dbReference type="EMBL" id="KAF9876389.1"/>
    </source>
</evidence>
<accession>A0A9P6LHK9</accession>
<feature type="domain" description="DUF7580" evidence="9">
    <location>
        <begin position="367"/>
        <end position="481"/>
    </location>
</feature>
<proteinExistence type="inferred from homology"/>
<dbReference type="Proteomes" id="UP000781932">
    <property type="component" value="Unassembled WGS sequence"/>
</dbReference>
<feature type="domain" description="Peptidase S8/S53" evidence="8">
    <location>
        <begin position="632"/>
        <end position="876"/>
    </location>
</feature>
<dbReference type="GO" id="GO:0006508">
    <property type="term" value="P:proteolysis"/>
    <property type="evidence" value="ECO:0007669"/>
    <property type="project" value="UniProtKB-KW"/>
</dbReference>
<evidence type="ECO:0000256" key="7">
    <source>
        <dbReference type="SAM" id="MobiDB-lite"/>
    </source>
</evidence>
<dbReference type="OrthoDB" id="206201at2759"/>
<comment type="similarity">
    <text evidence="1 5 6">Belongs to the peptidase S8 family.</text>
</comment>
<dbReference type="GeneID" id="62162123"/>
<evidence type="ECO:0000313" key="11">
    <source>
        <dbReference type="Proteomes" id="UP000781932"/>
    </source>
</evidence>
<dbReference type="InterPro" id="IPR036852">
    <property type="entry name" value="Peptidase_S8/S53_dom_sf"/>
</dbReference>
<evidence type="ECO:0000256" key="5">
    <source>
        <dbReference type="PROSITE-ProRule" id="PRU01240"/>
    </source>
</evidence>
<dbReference type="SUPFAM" id="SSF52743">
    <property type="entry name" value="Subtilisin-like"/>
    <property type="match status" value="1"/>
</dbReference>
<evidence type="ECO:0000256" key="2">
    <source>
        <dbReference type="ARBA" id="ARBA00022670"/>
    </source>
</evidence>
<name>A0A9P6LHK9_9PEZI</name>
<dbReference type="EMBL" id="JAATWM020000018">
    <property type="protein sequence ID" value="KAF9876389.1"/>
    <property type="molecule type" value="Genomic_DNA"/>
</dbReference>
<feature type="active site" description="Charge relay system" evidence="5">
    <location>
        <position position="834"/>
    </location>
</feature>